<dbReference type="PANTHER" id="PTHR12526:SF630">
    <property type="entry name" value="GLYCOSYLTRANSFERASE"/>
    <property type="match status" value="1"/>
</dbReference>
<dbReference type="EMBL" id="AP026560">
    <property type="protein sequence ID" value="BDP40131.1"/>
    <property type="molecule type" value="Genomic_DNA"/>
</dbReference>
<dbReference type="CDD" id="cd03808">
    <property type="entry name" value="GT4_CapM-like"/>
    <property type="match status" value="1"/>
</dbReference>
<protein>
    <submittedName>
        <fullName evidence="2">Glycosyl transferase</fullName>
    </submittedName>
</protein>
<dbReference type="PANTHER" id="PTHR12526">
    <property type="entry name" value="GLYCOSYLTRANSFERASE"/>
    <property type="match status" value="1"/>
</dbReference>
<dbReference type="InterPro" id="IPR028098">
    <property type="entry name" value="Glyco_trans_4-like_N"/>
</dbReference>
<organism evidence="2 3">
    <name type="scientific">Deinococcus aetherius</name>
    <dbReference type="NCBI Taxonomy" id="200252"/>
    <lineage>
        <taxon>Bacteria</taxon>
        <taxon>Thermotogati</taxon>
        <taxon>Deinococcota</taxon>
        <taxon>Deinococci</taxon>
        <taxon>Deinococcales</taxon>
        <taxon>Deinococcaceae</taxon>
        <taxon>Deinococcus</taxon>
    </lineage>
</organism>
<gene>
    <name evidence="2" type="ORF">DAETH_01000</name>
</gene>
<proteinExistence type="predicted"/>
<keyword evidence="2" id="KW-0808">Transferase</keyword>
<name>A0ABM8A915_9DEIO</name>
<evidence type="ECO:0000313" key="3">
    <source>
        <dbReference type="Proteomes" id="UP001064971"/>
    </source>
</evidence>
<reference evidence="2" key="1">
    <citation type="submission" date="2022-07" db="EMBL/GenBank/DDBJ databases">
        <title>Complete Genome Sequence of the Radioresistant Bacterium Deinococcus aetherius ST0316, Isolated from the Air Dust collected in Lower Stratosphere above Japan.</title>
        <authorList>
            <person name="Satoh K."/>
            <person name="Hagiwara K."/>
            <person name="Katsumata K."/>
            <person name="Kubo A."/>
            <person name="Yokobori S."/>
            <person name="Yamagishi A."/>
            <person name="Oono Y."/>
            <person name="Narumi I."/>
        </authorList>
    </citation>
    <scope>NUCLEOTIDE SEQUENCE</scope>
    <source>
        <strain evidence="2">ST0316</strain>
    </source>
</reference>
<feature type="domain" description="Glycosyltransferase subfamily 4-like N-terminal" evidence="1">
    <location>
        <begin position="18"/>
        <end position="172"/>
    </location>
</feature>
<keyword evidence="3" id="KW-1185">Reference proteome</keyword>
<evidence type="ECO:0000259" key="1">
    <source>
        <dbReference type="Pfam" id="PF13579"/>
    </source>
</evidence>
<dbReference type="RefSeq" id="WP_344870030.1">
    <property type="nucleotide sequence ID" value="NZ_BAABDW010000006.1"/>
</dbReference>
<sequence length="419" mass="46139">MGLRLMYLLTIPHSALWYLRGQLAHMQAAGYDTSFVSTRGEGGELAEVGRREGVAVYPLDVSREIDPARDLVSMWHLHRIMRRVRPQIVNFGNPKTGLVGGLVSWARRVPVRVYTLHGLRLETVTGRKRQVLRLCEWVTMRCAHRVVAVSPSLRARALELGLTSPGKIVTLHHGSVNGIRPVVADPAEVERARVRLGLNPGGVVFGFVGRFTRDKGIRELVAAFLGVRETYPDATLLLVGDFEAGDPVDAGTRARLAGEAGILHAGYVTDVAPYYALMDVLVLPTYREGFPTVALEAASAGLPLITTDATGARDAVREGETGLRVPVGDVDALSRAMVRLAEDPGLRRRLGEESQAWVAHDFAQERLWKEWDMLYRRLWAQSRERAARTRRLALGTGAVLVLTELTARVVGIFGRRGRG</sequence>
<dbReference type="GO" id="GO:0016740">
    <property type="term" value="F:transferase activity"/>
    <property type="evidence" value="ECO:0007669"/>
    <property type="project" value="UniProtKB-KW"/>
</dbReference>
<dbReference type="SUPFAM" id="SSF53756">
    <property type="entry name" value="UDP-Glycosyltransferase/glycogen phosphorylase"/>
    <property type="match status" value="1"/>
</dbReference>
<dbReference type="Proteomes" id="UP001064971">
    <property type="component" value="Chromosome"/>
</dbReference>
<accession>A0ABM8A915</accession>
<evidence type="ECO:0000313" key="2">
    <source>
        <dbReference type="EMBL" id="BDP40131.1"/>
    </source>
</evidence>
<dbReference type="Pfam" id="PF13579">
    <property type="entry name" value="Glyco_trans_4_4"/>
    <property type="match status" value="1"/>
</dbReference>
<dbReference type="Gene3D" id="3.40.50.2000">
    <property type="entry name" value="Glycogen Phosphorylase B"/>
    <property type="match status" value="2"/>
</dbReference>
<dbReference type="Pfam" id="PF13692">
    <property type="entry name" value="Glyco_trans_1_4"/>
    <property type="match status" value="1"/>
</dbReference>